<accession>A0A9Q9PAJ3</accession>
<sequence length="272" mass="29334">MAPRPRPFDIVHVSSAHPWTDNRVHLRAAASAARAGYRTALVAVAAAGAGPETDWHLPDPETGVYVRRIPARRRGRRVLVSSVQVIGAALSSRAPIVHLHDPELLWALPLLRVLHRTVVYDAHEDLPEQVRGKEYLGPVARRGSTVAAHAAVALARRSRTVVAATPTIARRFRADRTVLVRNVPRLRAQDTDAPPAAARGQVAVYLGSMSRDRGIDVLTGVAASPGLPDGWRVVTAGPIDSAVDRVRSTHWSTPGASTTGASWPRTRPATCW</sequence>
<feature type="compositionally biased region" description="Polar residues" evidence="1">
    <location>
        <begin position="250"/>
        <end position="261"/>
    </location>
</feature>
<evidence type="ECO:0000256" key="1">
    <source>
        <dbReference type="SAM" id="MobiDB-lite"/>
    </source>
</evidence>
<evidence type="ECO:0000313" key="2">
    <source>
        <dbReference type="EMBL" id="UYC81843.1"/>
    </source>
</evidence>
<dbReference type="KEGG" id="cpoi:OE229_05100"/>
<evidence type="ECO:0000313" key="3">
    <source>
        <dbReference type="Proteomes" id="UP001062223"/>
    </source>
</evidence>
<protein>
    <recommendedName>
        <fullName evidence="4">D-inositol 3-phosphate glycosyltransferase</fullName>
    </recommendedName>
</protein>
<organism evidence="2 3">
    <name type="scientific">Curtobacterium poinsettiae</name>
    <dbReference type="NCBI Taxonomy" id="159612"/>
    <lineage>
        <taxon>Bacteria</taxon>
        <taxon>Bacillati</taxon>
        <taxon>Actinomycetota</taxon>
        <taxon>Actinomycetes</taxon>
        <taxon>Micrococcales</taxon>
        <taxon>Microbacteriaceae</taxon>
        <taxon>Curtobacterium</taxon>
    </lineage>
</organism>
<dbReference type="AlphaFoldDB" id="A0A9Q9PAJ3"/>
<dbReference type="Proteomes" id="UP001062223">
    <property type="component" value="Chromosome"/>
</dbReference>
<dbReference type="SUPFAM" id="SSF53756">
    <property type="entry name" value="UDP-Glycosyltransferase/glycogen phosphorylase"/>
    <property type="match status" value="1"/>
</dbReference>
<feature type="region of interest" description="Disordered" evidence="1">
    <location>
        <begin position="250"/>
        <end position="272"/>
    </location>
</feature>
<dbReference type="RefSeq" id="WP_262136781.1">
    <property type="nucleotide sequence ID" value="NZ_CP106879.1"/>
</dbReference>
<dbReference type="EMBL" id="CP106879">
    <property type="protein sequence ID" value="UYC81843.1"/>
    <property type="molecule type" value="Genomic_DNA"/>
</dbReference>
<gene>
    <name evidence="2" type="ORF">OE229_05100</name>
</gene>
<evidence type="ECO:0008006" key="4">
    <source>
        <dbReference type="Google" id="ProtNLM"/>
    </source>
</evidence>
<reference evidence="2" key="1">
    <citation type="submission" date="2022-09" db="EMBL/GenBank/DDBJ databases">
        <title>Taxonomy of Curtobacterium flaccumfaciens.</title>
        <authorList>
            <person name="Osdaghi E."/>
            <person name="Taghavi S.M."/>
            <person name="Hamidizade M."/>
            <person name="Abachi H."/>
            <person name="Fazliarab A."/>
            <person name="Baeyen S."/>
            <person name="Portier P."/>
            <person name="Van Vaerenbergh J."/>
            <person name="Jacques M.-A."/>
        </authorList>
    </citation>
    <scope>NUCLEOTIDE SEQUENCE</scope>
    <source>
        <strain evidence="2">AGQB46</strain>
    </source>
</reference>
<proteinExistence type="predicted"/>
<name>A0A9Q9PAJ3_9MICO</name>